<organism evidence="2 3">
    <name type="scientific">Symbiodinium microadriaticum</name>
    <name type="common">Dinoflagellate</name>
    <name type="synonym">Zooxanthella microadriatica</name>
    <dbReference type="NCBI Taxonomy" id="2951"/>
    <lineage>
        <taxon>Eukaryota</taxon>
        <taxon>Sar</taxon>
        <taxon>Alveolata</taxon>
        <taxon>Dinophyceae</taxon>
        <taxon>Suessiales</taxon>
        <taxon>Symbiodiniaceae</taxon>
        <taxon>Symbiodinium</taxon>
    </lineage>
</organism>
<accession>A0A1Q9CQR8</accession>
<dbReference type="OrthoDB" id="420452at2759"/>
<protein>
    <submittedName>
        <fullName evidence="2">Uncharacterized protein</fullName>
    </submittedName>
</protein>
<reference evidence="2 3" key="1">
    <citation type="submission" date="2016-02" db="EMBL/GenBank/DDBJ databases">
        <title>Genome analysis of coral dinoflagellate symbionts highlights evolutionary adaptations to a symbiotic lifestyle.</title>
        <authorList>
            <person name="Aranda M."/>
            <person name="Li Y."/>
            <person name="Liew Y.J."/>
            <person name="Baumgarten S."/>
            <person name="Simakov O."/>
            <person name="Wilson M."/>
            <person name="Piel J."/>
            <person name="Ashoor H."/>
            <person name="Bougouffa S."/>
            <person name="Bajic V.B."/>
            <person name="Ryu T."/>
            <person name="Ravasi T."/>
            <person name="Bayer T."/>
            <person name="Micklem G."/>
            <person name="Kim H."/>
            <person name="Bhak J."/>
            <person name="Lajeunesse T.C."/>
            <person name="Voolstra C.R."/>
        </authorList>
    </citation>
    <scope>NUCLEOTIDE SEQUENCE [LARGE SCALE GENOMIC DNA]</scope>
    <source>
        <strain evidence="2 3">CCMP2467</strain>
    </source>
</reference>
<name>A0A1Q9CQR8_SYMMI</name>
<dbReference type="EMBL" id="LSRX01000985">
    <property type="protein sequence ID" value="OLP85266.1"/>
    <property type="molecule type" value="Genomic_DNA"/>
</dbReference>
<sequence>MAAEAMRRVRGTKGMDGVWWTKFGAATMDFSHQEKMHPSDTIFKNVVAHKRWDAEAMSRPAPSTSTEHLSSQIRHPAPAKEALAPAKASPDLERKFWAHEVTSRQSTLRMAEKRQRRIDSWAGDAPIRMPPADAACQEFLNTSECCSHLQPALAQLKPAT</sequence>
<evidence type="ECO:0000313" key="2">
    <source>
        <dbReference type="EMBL" id="OLP85266.1"/>
    </source>
</evidence>
<comment type="caution">
    <text evidence="2">The sequence shown here is derived from an EMBL/GenBank/DDBJ whole genome shotgun (WGS) entry which is preliminary data.</text>
</comment>
<evidence type="ECO:0000256" key="1">
    <source>
        <dbReference type="SAM" id="MobiDB-lite"/>
    </source>
</evidence>
<dbReference type="Proteomes" id="UP000186817">
    <property type="component" value="Unassembled WGS sequence"/>
</dbReference>
<evidence type="ECO:0000313" key="3">
    <source>
        <dbReference type="Proteomes" id="UP000186817"/>
    </source>
</evidence>
<proteinExistence type="predicted"/>
<feature type="region of interest" description="Disordered" evidence="1">
    <location>
        <begin position="56"/>
        <end position="79"/>
    </location>
</feature>
<keyword evidence="3" id="KW-1185">Reference proteome</keyword>
<dbReference type="AlphaFoldDB" id="A0A1Q9CQR8"/>
<feature type="compositionally biased region" description="Polar residues" evidence="1">
    <location>
        <begin position="61"/>
        <end position="73"/>
    </location>
</feature>
<gene>
    <name evidence="2" type="ORF">AK812_SmicGene33743</name>
</gene>